<evidence type="ECO:0000256" key="1">
    <source>
        <dbReference type="SAM" id="Phobius"/>
    </source>
</evidence>
<protein>
    <recommendedName>
        <fullName evidence="2">CAAX prenyl protease 2/Lysostaphin resistance protein A-like domain-containing protein</fullName>
    </recommendedName>
</protein>
<feature type="domain" description="CAAX prenyl protease 2/Lysostaphin resistance protein A-like" evidence="2">
    <location>
        <begin position="171"/>
        <end position="258"/>
    </location>
</feature>
<dbReference type="InterPro" id="IPR003675">
    <property type="entry name" value="Rce1/LyrA-like_dom"/>
</dbReference>
<dbReference type="PANTHER" id="PTHR36435">
    <property type="entry name" value="SLR1288 PROTEIN"/>
    <property type="match status" value="1"/>
</dbReference>
<feature type="transmembrane region" description="Helical" evidence="1">
    <location>
        <begin position="20"/>
        <end position="47"/>
    </location>
</feature>
<feature type="transmembrane region" description="Helical" evidence="1">
    <location>
        <begin position="205"/>
        <end position="224"/>
    </location>
</feature>
<proteinExistence type="predicted"/>
<dbReference type="PANTHER" id="PTHR36435:SF1">
    <property type="entry name" value="CAAX AMINO TERMINAL PROTEASE FAMILY PROTEIN"/>
    <property type="match status" value="1"/>
</dbReference>
<sequence length="312" mass="35647">MNSLKHNNPQILHKNPWTSIFYLVLLFLAWNLFSQLIGTGIAVLATGVDFMESQKLLEPPFSPKSKIFMYVAQGLSHFLGFTLFTLFFIKTIDRMSWKSYINKKNLAVQPSILIVLSTFSFMIFNSIIIEWNMNVEFPEFLRGFGEWARNMEDRLMELTELFSSYGSFGEMLIALFIIGILPAVGEELVFRGLLQTKLQTATKNAHLAIWISAIIFGAFHMQFFGVVPRILLGALFGYIYLYSGNIWYPILAHFVNNGLAVVVMYVGPKYIDDFDASEVDTAVPIYVSIIGLFSCLIFFRYFMRLMKGAAEE</sequence>
<dbReference type="OrthoDB" id="1523022at2"/>
<gene>
    <name evidence="3" type="ORF">SAMN05661096_01195</name>
</gene>
<organism evidence="3 4">
    <name type="scientific">Marivirga sericea</name>
    <dbReference type="NCBI Taxonomy" id="1028"/>
    <lineage>
        <taxon>Bacteria</taxon>
        <taxon>Pseudomonadati</taxon>
        <taxon>Bacteroidota</taxon>
        <taxon>Cytophagia</taxon>
        <taxon>Cytophagales</taxon>
        <taxon>Marivirgaceae</taxon>
        <taxon>Marivirga</taxon>
    </lineage>
</organism>
<dbReference type="InterPro" id="IPR052710">
    <property type="entry name" value="CAAX_protease"/>
</dbReference>
<dbReference type="STRING" id="1028.SAMN05661096_01195"/>
<dbReference type="AlphaFoldDB" id="A0A1X7J2H8"/>
<feature type="transmembrane region" description="Helical" evidence="1">
    <location>
        <begin position="165"/>
        <end position="184"/>
    </location>
</feature>
<dbReference type="RefSeq" id="WP_085516165.1">
    <property type="nucleotide sequence ID" value="NZ_FXAW01000002.1"/>
</dbReference>
<evidence type="ECO:0000313" key="3">
    <source>
        <dbReference type="EMBL" id="SMG21477.1"/>
    </source>
</evidence>
<feature type="transmembrane region" description="Helical" evidence="1">
    <location>
        <begin position="110"/>
        <end position="129"/>
    </location>
</feature>
<name>A0A1X7J2H8_9BACT</name>
<dbReference type="GO" id="GO:0080120">
    <property type="term" value="P:CAAX-box protein maturation"/>
    <property type="evidence" value="ECO:0007669"/>
    <property type="project" value="UniProtKB-ARBA"/>
</dbReference>
<dbReference type="EMBL" id="FXAW01000002">
    <property type="protein sequence ID" value="SMG21477.1"/>
    <property type="molecule type" value="Genomic_DNA"/>
</dbReference>
<reference evidence="4" key="1">
    <citation type="submission" date="2017-04" db="EMBL/GenBank/DDBJ databases">
        <authorList>
            <person name="Varghese N."/>
            <person name="Submissions S."/>
        </authorList>
    </citation>
    <scope>NUCLEOTIDE SEQUENCE [LARGE SCALE GENOMIC DNA]</scope>
    <source>
        <strain evidence="4">DSM 4125</strain>
    </source>
</reference>
<dbReference type="Proteomes" id="UP000193804">
    <property type="component" value="Unassembled WGS sequence"/>
</dbReference>
<feature type="transmembrane region" description="Helical" evidence="1">
    <location>
        <begin position="283"/>
        <end position="303"/>
    </location>
</feature>
<feature type="transmembrane region" description="Helical" evidence="1">
    <location>
        <begin position="254"/>
        <end position="271"/>
    </location>
</feature>
<dbReference type="Pfam" id="PF02517">
    <property type="entry name" value="Rce1-like"/>
    <property type="match status" value="1"/>
</dbReference>
<evidence type="ECO:0000313" key="4">
    <source>
        <dbReference type="Proteomes" id="UP000193804"/>
    </source>
</evidence>
<keyword evidence="1" id="KW-0812">Transmembrane</keyword>
<evidence type="ECO:0000259" key="2">
    <source>
        <dbReference type="Pfam" id="PF02517"/>
    </source>
</evidence>
<keyword evidence="4" id="KW-1185">Reference proteome</keyword>
<dbReference type="GO" id="GO:0004175">
    <property type="term" value="F:endopeptidase activity"/>
    <property type="evidence" value="ECO:0007669"/>
    <property type="project" value="UniProtKB-ARBA"/>
</dbReference>
<keyword evidence="1" id="KW-1133">Transmembrane helix</keyword>
<accession>A0A1X7J2H8</accession>
<feature type="transmembrane region" description="Helical" evidence="1">
    <location>
        <begin position="67"/>
        <end position="89"/>
    </location>
</feature>
<keyword evidence="1" id="KW-0472">Membrane</keyword>